<keyword evidence="2" id="KW-1133">Transmembrane helix</keyword>
<evidence type="ECO:0000256" key="2">
    <source>
        <dbReference type="SAM" id="Phobius"/>
    </source>
</evidence>
<proteinExistence type="predicted"/>
<reference evidence="3 4" key="1">
    <citation type="journal article" date="2009" name="Stand. Genomic Sci.">
        <title>Complete genome sequence of Pirellula staleyi type strain (ATCC 27377).</title>
        <authorList>
            <person name="Clum A."/>
            <person name="Tindall B.J."/>
            <person name="Sikorski J."/>
            <person name="Ivanova N."/>
            <person name="Mavrommatis K."/>
            <person name="Lucas S."/>
            <person name="Glavina del Rio T."/>
            <person name="Nolan M."/>
            <person name="Chen F."/>
            <person name="Tice H."/>
            <person name="Pitluck S."/>
            <person name="Cheng J.F."/>
            <person name="Chertkov O."/>
            <person name="Brettin T."/>
            <person name="Han C."/>
            <person name="Detter J.C."/>
            <person name="Kuske C."/>
            <person name="Bruce D."/>
            <person name="Goodwin L."/>
            <person name="Ovchinikova G."/>
            <person name="Pati A."/>
            <person name="Mikhailova N."/>
            <person name="Chen A."/>
            <person name="Palaniappan K."/>
            <person name="Land M."/>
            <person name="Hauser L."/>
            <person name="Chang Y.J."/>
            <person name="Jeffries C.D."/>
            <person name="Chain P."/>
            <person name="Rohde M."/>
            <person name="Goker M."/>
            <person name="Bristow J."/>
            <person name="Eisen J.A."/>
            <person name="Markowitz V."/>
            <person name="Hugenholtz P."/>
            <person name="Kyrpides N.C."/>
            <person name="Klenk H.P."/>
            <person name="Lapidus A."/>
        </authorList>
    </citation>
    <scope>NUCLEOTIDE SEQUENCE [LARGE SCALE GENOMIC DNA]</scope>
    <source>
        <strain evidence="4">ATCC 27377 / DSM 6068 / ICPB 4128</strain>
    </source>
</reference>
<keyword evidence="2" id="KW-0812">Transmembrane</keyword>
<keyword evidence="2" id="KW-0472">Membrane</keyword>
<evidence type="ECO:0000256" key="1">
    <source>
        <dbReference type="SAM" id="MobiDB-lite"/>
    </source>
</evidence>
<evidence type="ECO:0000313" key="3">
    <source>
        <dbReference type="EMBL" id="ADB17049.1"/>
    </source>
</evidence>
<sequence length="201" mass="21316">MSSPEPYGQQNSGGGSFFTIVLVILGIILLMCAGVCGGCVFLGYRAQQGAQQMLQTLSLAIRVGAPFMAVSDSPEVIAKIGEPIEHNGENAMREISPNEIAVDIKGPSGTAVMTVLYRGTAPNQELSGVKVTFEDGSTIDIPLEAVKAAELREMSGEEMDSEAMPLDPSGDSEETTTPEKLESLEKALEEDPNLNIPLETK</sequence>
<gene>
    <name evidence="3" type="ordered locus">Psta_2379</name>
</gene>
<dbReference type="AlphaFoldDB" id="D2R3U5"/>
<organism evidence="3 4">
    <name type="scientific">Pirellula staleyi (strain ATCC 27377 / DSM 6068 / ICPB 4128)</name>
    <name type="common">Pirella staleyi</name>
    <dbReference type="NCBI Taxonomy" id="530564"/>
    <lineage>
        <taxon>Bacteria</taxon>
        <taxon>Pseudomonadati</taxon>
        <taxon>Planctomycetota</taxon>
        <taxon>Planctomycetia</taxon>
        <taxon>Pirellulales</taxon>
        <taxon>Pirellulaceae</taxon>
        <taxon>Pirellula</taxon>
    </lineage>
</organism>
<accession>D2R3U5</accession>
<feature type="compositionally biased region" description="Basic and acidic residues" evidence="1">
    <location>
        <begin position="177"/>
        <end position="189"/>
    </location>
</feature>
<keyword evidence="4" id="KW-1185">Reference proteome</keyword>
<dbReference type="EMBL" id="CP001848">
    <property type="protein sequence ID" value="ADB17049.1"/>
    <property type="molecule type" value="Genomic_DNA"/>
</dbReference>
<dbReference type="Proteomes" id="UP000001887">
    <property type="component" value="Chromosome"/>
</dbReference>
<dbReference type="HOGENOM" id="CLU_1359349_0_0_0"/>
<dbReference type="KEGG" id="psl:Psta_2379"/>
<feature type="region of interest" description="Disordered" evidence="1">
    <location>
        <begin position="153"/>
        <end position="201"/>
    </location>
</feature>
<evidence type="ECO:0000313" key="4">
    <source>
        <dbReference type="Proteomes" id="UP000001887"/>
    </source>
</evidence>
<name>D2R3U5_PIRSD</name>
<protein>
    <submittedName>
        <fullName evidence="3">Uncharacterized protein</fullName>
    </submittedName>
</protein>
<feature type="transmembrane region" description="Helical" evidence="2">
    <location>
        <begin position="20"/>
        <end position="44"/>
    </location>
</feature>